<evidence type="ECO:0000313" key="8">
    <source>
        <dbReference type="Proteomes" id="UP000309454"/>
    </source>
</evidence>
<feature type="transmembrane region" description="Helical" evidence="6">
    <location>
        <begin position="359"/>
        <end position="382"/>
    </location>
</feature>
<name>A0A4T9T8I6_9ACTN</name>
<evidence type="ECO:0000256" key="6">
    <source>
        <dbReference type="SAM" id="Phobius"/>
    </source>
</evidence>
<keyword evidence="3 6" id="KW-0812">Transmembrane</keyword>
<feature type="transmembrane region" description="Helical" evidence="6">
    <location>
        <begin position="96"/>
        <end position="117"/>
    </location>
</feature>
<dbReference type="EMBL" id="SSTM01000002">
    <property type="protein sequence ID" value="TJW11360.1"/>
    <property type="molecule type" value="Genomic_DNA"/>
</dbReference>
<feature type="transmembrane region" description="Helical" evidence="6">
    <location>
        <begin position="279"/>
        <end position="300"/>
    </location>
</feature>
<dbReference type="PANTHER" id="PTHR30250">
    <property type="entry name" value="PST FAMILY PREDICTED COLANIC ACID TRANSPORTER"/>
    <property type="match status" value="1"/>
</dbReference>
<protein>
    <submittedName>
        <fullName evidence="7">MATE family efflux transporter</fullName>
    </submittedName>
</protein>
<dbReference type="InterPro" id="IPR050833">
    <property type="entry name" value="Poly_Biosynth_Transport"/>
</dbReference>
<evidence type="ECO:0000256" key="1">
    <source>
        <dbReference type="ARBA" id="ARBA00004651"/>
    </source>
</evidence>
<evidence type="ECO:0000256" key="3">
    <source>
        <dbReference type="ARBA" id="ARBA00022692"/>
    </source>
</evidence>
<dbReference type="OrthoDB" id="512217at2"/>
<comment type="subcellular location">
    <subcellularLocation>
        <location evidence="1">Cell membrane</location>
        <topology evidence="1">Multi-pass membrane protein</topology>
    </subcellularLocation>
</comment>
<feature type="transmembrane region" description="Helical" evidence="6">
    <location>
        <begin position="129"/>
        <end position="154"/>
    </location>
</feature>
<feature type="transmembrane region" description="Helical" evidence="6">
    <location>
        <begin position="197"/>
        <end position="219"/>
    </location>
</feature>
<dbReference type="Proteomes" id="UP000309454">
    <property type="component" value="Unassembled WGS sequence"/>
</dbReference>
<dbReference type="CDD" id="cd12082">
    <property type="entry name" value="MATE_like"/>
    <property type="match status" value="1"/>
</dbReference>
<organism evidence="7 8">
    <name type="scientific">Parvibacter caecicola</name>
    <dbReference type="NCBI Taxonomy" id="747645"/>
    <lineage>
        <taxon>Bacteria</taxon>
        <taxon>Bacillati</taxon>
        <taxon>Actinomycetota</taxon>
        <taxon>Coriobacteriia</taxon>
        <taxon>Coriobacteriales</taxon>
        <taxon>Coriobacteriaceae</taxon>
        <taxon>Parvibacter</taxon>
    </lineage>
</organism>
<keyword evidence="2" id="KW-1003">Cell membrane</keyword>
<keyword evidence="8" id="KW-1185">Reference proteome</keyword>
<sequence length="442" mass="47866">MRFRCKWMRSNVLRNNIIGSIAIKGGALCVTLASTPAYIRYFENDSVLGVWFVIVSILNWILTFDLGIGNGLRNQLAYASSGSDETEMKKVVSSGYVSLGVVCAVLALAGVFAIPAFDWNALLNISEDIISSSVLKSCIFIVYFGMVAQFWLKLITSVLYSLQKTAVANSVSLVSSILLLIFLLVHKGGDQESRLMALSIAQVLCINLPLIVATVCVFMTTLKHASPSPSFVSLSHSKGIVALGGAFFAIQIFLLIANSTNEFVIGFLYSSADVVGYQVYYRIFSLVIVGFSLVVQPMWSAMASAYAEKNFSWLAKAYHRFSYVSAGGILFALALVFAAPVIIPLWVGPDVVTVDVRTSLIFMFYASITLLVNSSTSVANATSRLKTQLVFSAIAAAAKVPLCCAFAHFGLGWDSVVFANCVALLPLLVAQTISTRKYLAKR</sequence>
<accession>A0A4T9T8I6</accession>
<feature type="transmembrane region" description="Helical" evidence="6">
    <location>
        <begin position="321"/>
        <end position="347"/>
    </location>
</feature>
<keyword evidence="4 6" id="KW-1133">Transmembrane helix</keyword>
<feature type="transmembrane region" description="Helical" evidence="6">
    <location>
        <begin position="240"/>
        <end position="259"/>
    </location>
</feature>
<reference evidence="7 8" key="1">
    <citation type="submission" date="2019-04" db="EMBL/GenBank/DDBJ databases">
        <title>Microbes associate with the intestines of laboratory mice.</title>
        <authorList>
            <person name="Navarre W."/>
            <person name="Wong E."/>
            <person name="Huang K.C."/>
            <person name="Tropini C."/>
            <person name="Ng K."/>
            <person name="Yu B."/>
        </authorList>
    </citation>
    <scope>NUCLEOTIDE SEQUENCE [LARGE SCALE GENOMIC DNA]</scope>
    <source>
        <strain evidence="7 8">NM48_B13</strain>
    </source>
</reference>
<feature type="transmembrane region" description="Helical" evidence="6">
    <location>
        <begin position="48"/>
        <end position="68"/>
    </location>
</feature>
<feature type="transmembrane region" description="Helical" evidence="6">
    <location>
        <begin position="166"/>
        <end position="185"/>
    </location>
</feature>
<proteinExistence type="predicted"/>
<comment type="caution">
    <text evidence="7">The sequence shown here is derived from an EMBL/GenBank/DDBJ whole genome shotgun (WGS) entry which is preliminary data.</text>
</comment>
<feature type="transmembrane region" description="Helical" evidence="6">
    <location>
        <begin position="389"/>
        <end position="409"/>
    </location>
</feature>
<feature type="transmembrane region" description="Helical" evidence="6">
    <location>
        <begin position="21"/>
        <end position="42"/>
    </location>
</feature>
<dbReference type="GO" id="GO:0005886">
    <property type="term" value="C:plasma membrane"/>
    <property type="evidence" value="ECO:0007669"/>
    <property type="project" value="UniProtKB-SubCell"/>
</dbReference>
<evidence type="ECO:0000256" key="4">
    <source>
        <dbReference type="ARBA" id="ARBA00022989"/>
    </source>
</evidence>
<evidence type="ECO:0000313" key="7">
    <source>
        <dbReference type="EMBL" id="TJW11360.1"/>
    </source>
</evidence>
<feature type="transmembrane region" description="Helical" evidence="6">
    <location>
        <begin position="415"/>
        <end position="433"/>
    </location>
</feature>
<keyword evidence="5 6" id="KW-0472">Membrane</keyword>
<gene>
    <name evidence="7" type="ORF">E5982_03905</name>
</gene>
<evidence type="ECO:0000256" key="2">
    <source>
        <dbReference type="ARBA" id="ARBA00022475"/>
    </source>
</evidence>
<dbReference type="AlphaFoldDB" id="A0A4T9T8I6"/>
<evidence type="ECO:0000256" key="5">
    <source>
        <dbReference type="ARBA" id="ARBA00023136"/>
    </source>
</evidence>
<dbReference type="PANTHER" id="PTHR30250:SF11">
    <property type="entry name" value="O-ANTIGEN TRANSPORTER-RELATED"/>
    <property type="match status" value="1"/>
</dbReference>